<comment type="similarity">
    <text evidence="1">Belongs to the glycosyl hydrolase 13 family.</text>
</comment>
<dbReference type="Proteomes" id="UP001215078">
    <property type="component" value="Unassembled WGS sequence"/>
</dbReference>
<evidence type="ECO:0000313" key="6">
    <source>
        <dbReference type="EMBL" id="MDC7957572.1"/>
    </source>
</evidence>
<dbReference type="RefSeq" id="WP_004305044.1">
    <property type="nucleotide sequence ID" value="NZ_CABKQC010000005.1"/>
</dbReference>
<protein>
    <submittedName>
        <fullName evidence="5">Alpha-amylase family glycosyl hydrolase</fullName>
    </submittedName>
    <submittedName>
        <fullName evidence="4">Alpha-mannosidase</fullName>
    </submittedName>
</protein>
<evidence type="ECO:0000256" key="2">
    <source>
        <dbReference type="SAM" id="SignalP"/>
    </source>
</evidence>
<dbReference type="AlphaFoldDB" id="A0A139L7W6"/>
<dbReference type="EMBL" id="JAQNZF010000005">
    <property type="protein sequence ID" value="MDC2741610.1"/>
    <property type="molecule type" value="Genomic_DNA"/>
</dbReference>
<feature type="chain" id="PRO_5014531307" evidence="2">
    <location>
        <begin position="23"/>
        <end position="758"/>
    </location>
</feature>
<dbReference type="SUPFAM" id="SSF81296">
    <property type="entry name" value="E set domains"/>
    <property type="match status" value="1"/>
</dbReference>
<evidence type="ECO:0000259" key="3">
    <source>
        <dbReference type="SMART" id="SM00642"/>
    </source>
</evidence>
<reference evidence="10" key="1">
    <citation type="journal article" date="2018" name="J. Anim. Genet.">
        <title>Acquired interbacterial defense systems protect against interspecies antagonism in the human gut microbiome.</title>
        <authorList>
            <person name="Ross B.D."/>
            <person name="Verster A.J."/>
            <person name="Radey M.C."/>
            <person name="Schmidtke D.T."/>
            <person name="Pope C.E."/>
            <person name="Hoffman L.R."/>
            <person name="Hajjar A."/>
            <person name="Peterson S.B."/>
            <person name="Borenstein E."/>
            <person name="Mougous J."/>
        </authorList>
    </citation>
    <scope>NUCLEOTIDE SEQUENCE [LARGE SCALE GENOMIC DNA]</scope>
    <source>
        <strain evidence="10">3725 D1 iv</strain>
    </source>
</reference>
<dbReference type="Proteomes" id="UP000266492">
    <property type="component" value="Unassembled WGS sequence"/>
</dbReference>
<feature type="domain" description="Glycosyl hydrolase family 13 catalytic" evidence="3">
    <location>
        <begin position="319"/>
        <end position="669"/>
    </location>
</feature>
<dbReference type="InterPro" id="IPR006047">
    <property type="entry name" value="GH13_cat_dom"/>
</dbReference>
<organism evidence="4 11">
    <name type="scientific">Bacteroides ovatus</name>
    <dbReference type="NCBI Taxonomy" id="28116"/>
    <lineage>
        <taxon>Bacteria</taxon>
        <taxon>Pseudomonadati</taxon>
        <taxon>Bacteroidota</taxon>
        <taxon>Bacteroidia</taxon>
        <taxon>Bacteroidales</taxon>
        <taxon>Bacteroidaceae</taxon>
        <taxon>Bacteroides</taxon>
    </lineage>
</organism>
<proteinExistence type="inferred from homology"/>
<dbReference type="Gene3D" id="2.60.40.10">
    <property type="entry name" value="Immunoglobulins"/>
    <property type="match status" value="1"/>
</dbReference>
<accession>A0A139L7W6</accession>
<keyword evidence="5" id="KW-0378">Hydrolase</keyword>
<dbReference type="InterPro" id="IPR013783">
    <property type="entry name" value="Ig-like_fold"/>
</dbReference>
<dbReference type="Proteomes" id="UP001219389">
    <property type="component" value="Unassembled WGS sequence"/>
</dbReference>
<reference evidence="5" key="6">
    <citation type="submission" date="2022-10" db="EMBL/GenBank/DDBJ databases">
        <title>Human gut microbiome strain richness.</title>
        <authorList>
            <person name="Chen-Liaw A."/>
        </authorList>
    </citation>
    <scope>NUCLEOTIDE SEQUENCE</scope>
    <source>
        <strain evidence="5">BSD2780120875st1_E1_BSD2780120875_150330</strain>
        <strain evidence="6">RTP21484st1_H8_RTP21484_190118</strain>
    </source>
</reference>
<dbReference type="STRING" id="28116.Bovatus_03803"/>
<dbReference type="SUPFAM" id="SSF51445">
    <property type="entry name" value="(Trans)glycosidases"/>
    <property type="match status" value="1"/>
</dbReference>
<dbReference type="InterPro" id="IPR017853">
    <property type="entry name" value="GH"/>
</dbReference>
<evidence type="ECO:0000313" key="10">
    <source>
        <dbReference type="Proteomes" id="UP000318823"/>
    </source>
</evidence>
<reference evidence="4 11" key="4">
    <citation type="journal article" date="2019" name="Nat. Med.">
        <title>A library of human gut bacterial isolates paired with longitudinal multiomics data enables mechanistic microbiome research.</title>
        <authorList>
            <person name="Poyet M."/>
            <person name="Groussin M."/>
            <person name="Gibbons S.M."/>
            <person name="Avila-Pacheco J."/>
            <person name="Jiang X."/>
            <person name="Kearney S.M."/>
            <person name="Perrotta A.R."/>
            <person name="Berdy B."/>
            <person name="Zhao S."/>
            <person name="Lieberman T.D."/>
            <person name="Swanson P.K."/>
            <person name="Smith M."/>
            <person name="Roesemann S."/>
            <person name="Alexander J.E."/>
            <person name="Rich S.A."/>
            <person name="Livny J."/>
            <person name="Vlamakis H."/>
            <person name="Clish C."/>
            <person name="Bullock K."/>
            <person name="Deik A."/>
            <person name="Scott J."/>
            <person name="Pierce K.A."/>
            <person name="Xavier R.J."/>
            <person name="Alm E.J."/>
        </authorList>
    </citation>
    <scope>NUCLEOTIDE SEQUENCE [LARGE SCALE GENOMIC DNA]</scope>
    <source>
        <strain evidence="4 11">BIOML-A14</strain>
    </source>
</reference>
<dbReference type="EMBL" id="VWFO01000001">
    <property type="protein sequence ID" value="KAA4667012.1"/>
    <property type="molecule type" value="Genomic_DNA"/>
</dbReference>
<reference evidence="8 9" key="3">
    <citation type="submission" date="2018-08" db="EMBL/GenBank/DDBJ databases">
        <title>A genome reference for cultivated species of the human gut microbiota.</title>
        <authorList>
            <person name="Zou Y."/>
            <person name="Xue W."/>
            <person name="Luo G."/>
        </authorList>
    </citation>
    <scope>NUCLEOTIDE SEQUENCE [LARGE SCALE GENOMIC DNA]</scope>
    <source>
        <strain evidence="8 9">AF20-9LB</strain>
    </source>
</reference>
<reference evidence="7" key="5">
    <citation type="submission" date="2019-07" db="EMBL/GenBank/DDBJ databases">
        <authorList>
            <person name="Ross B.D."/>
            <person name="Verster A.J."/>
            <person name="Radey M.C."/>
            <person name="Schmidtke D.T."/>
            <person name="Pope C.E."/>
            <person name="Hoffman L.R."/>
            <person name="Hajjar A."/>
            <person name="Peterson S.B."/>
            <person name="Borenstein E."/>
            <person name="Mougous J.D."/>
        </authorList>
    </citation>
    <scope>NUCLEOTIDE SEQUENCE</scope>
    <source>
        <strain evidence="7">3725 D1 iv</strain>
    </source>
</reference>
<dbReference type="PROSITE" id="PS51257">
    <property type="entry name" value="PROKAR_LIPOPROTEIN"/>
    <property type="match status" value="1"/>
</dbReference>
<dbReference type="InterPro" id="IPR014756">
    <property type="entry name" value="Ig_E-set"/>
</dbReference>
<dbReference type="Proteomes" id="UP000318823">
    <property type="component" value="Chromosome"/>
</dbReference>
<evidence type="ECO:0000313" key="7">
    <source>
        <dbReference type="EMBL" id="QDM11180.1"/>
    </source>
</evidence>
<dbReference type="Proteomes" id="UP000435985">
    <property type="component" value="Unassembled WGS sequence"/>
</dbReference>
<dbReference type="EMBL" id="JAQQPO010000005">
    <property type="protein sequence ID" value="MDC7957572.1"/>
    <property type="molecule type" value="Genomic_DNA"/>
</dbReference>
<dbReference type="Gene3D" id="3.20.20.80">
    <property type="entry name" value="Glycosidases"/>
    <property type="match status" value="1"/>
</dbReference>
<name>A0A139L7W6_BACOV</name>
<dbReference type="Pfam" id="PF00128">
    <property type="entry name" value="Alpha-amylase"/>
    <property type="match status" value="1"/>
</dbReference>
<dbReference type="GO" id="GO:0005975">
    <property type="term" value="P:carbohydrate metabolic process"/>
    <property type="evidence" value="ECO:0007669"/>
    <property type="project" value="InterPro"/>
</dbReference>
<keyword evidence="2" id="KW-0732">Signal</keyword>
<evidence type="ECO:0000313" key="11">
    <source>
        <dbReference type="Proteomes" id="UP000435985"/>
    </source>
</evidence>
<evidence type="ECO:0000313" key="5">
    <source>
        <dbReference type="EMBL" id="MDC2741610.1"/>
    </source>
</evidence>
<sequence>MKDFKYIWLLLLLILNSFGACSDDDPLMPGERPSSGTDPAPEEQVLHDGFNFDPAIPKADEPLTITFKAPEGSNFYGYADDLYLHSGTGANWTGAPTWGDNQNKYRLKKTKDNVWSITLSSSIRHFYSVAPSTPLQTINLIVRDAEGSQQTYDYATLVEDSQNGFIWEEPQKAPLPISGEEKEGIHIHSATSITLVLYDKDSQGGHKDCVFVTGNFNNWKLDSRYMMKYDETNHCWWITLEELTAGETQFQYFVYSASDGGTYLCDPYCEQALEKGVDTNFPTGAQAPYVSVVSTNPQPYQWSAGEFEMKNKENPVIYELLLRDFTSSGNLAGAMEKLPYLKELGIDAIELMPVQEFAGNDSWGYNTGLYFALDASYGTQNEYKAFIDACHQNGIAVIFDVVYNHTNNDNPFARMYWDTFNNRPSTKNPWLNAVTPHQKYVFSPDDFNHTSEQTKAFVKRNLKYLLDTYHIDGFRFDFTKGFTQKQTTGDDDLAATDPARVSVLKEYYEAVKAVKEDAMVTMEHFCANEETTLATEGIHFWRNMNHSYCQSAMGWKDNSDFSGLYDTTRPNQFVGYMESHDEERCAYKQIEYGNGALKTNLSERLKQLSSNAAFFFTVPGPKMLWQFGEMGYDISIDENGRTGKKPVLWEYQTERKSLVDIYTKLITLRTTHSDLFNASSQFTWKVSYNDWDNGRTLTLKAVNGKQLHVYANFTNASIDYTIPEGTWYLYLENGNPVEGEKKISVPAHEFRLYTNFAE</sequence>
<dbReference type="SMART" id="SM00642">
    <property type="entry name" value="Aamy"/>
    <property type="match status" value="1"/>
</dbReference>
<feature type="signal peptide" evidence="2">
    <location>
        <begin position="1"/>
        <end position="22"/>
    </location>
</feature>
<evidence type="ECO:0000256" key="1">
    <source>
        <dbReference type="ARBA" id="ARBA00008061"/>
    </source>
</evidence>
<gene>
    <name evidence="8" type="ORF">DWX70_08155</name>
    <name evidence="7" type="ORF">DYI28_22130</name>
    <name evidence="4" type="ORF">F3B98_01080</name>
    <name evidence="5" type="ORF">PO382_05165</name>
    <name evidence="6" type="ORF">PQ628_05045</name>
</gene>
<evidence type="ECO:0000313" key="4">
    <source>
        <dbReference type="EMBL" id="KAA4667012.1"/>
    </source>
</evidence>
<dbReference type="EMBL" id="QRVZ01000005">
    <property type="protein sequence ID" value="RGS84980.1"/>
    <property type="molecule type" value="Genomic_DNA"/>
</dbReference>
<dbReference type="PANTHER" id="PTHR43002">
    <property type="entry name" value="GLYCOGEN DEBRANCHING ENZYME"/>
    <property type="match status" value="1"/>
</dbReference>
<evidence type="ECO:0000313" key="9">
    <source>
        <dbReference type="Proteomes" id="UP000266492"/>
    </source>
</evidence>
<dbReference type="GO" id="GO:0016787">
    <property type="term" value="F:hydrolase activity"/>
    <property type="evidence" value="ECO:0007669"/>
    <property type="project" value="UniProtKB-KW"/>
</dbReference>
<evidence type="ECO:0000313" key="8">
    <source>
        <dbReference type="EMBL" id="RGS84980.1"/>
    </source>
</evidence>
<dbReference type="CDD" id="cd11350">
    <property type="entry name" value="AmyAc_4"/>
    <property type="match status" value="1"/>
</dbReference>
<reference evidence="7" key="2">
    <citation type="journal article" date="2018" name="Nature">
        <title>Human gut bacteria contain acquired interbacterial defence systems.</title>
        <authorList>
            <person name="Ross B.D."/>
            <person name="Verster A.J."/>
            <person name="Radey M.C."/>
            <person name="Schmidtke D.T."/>
            <person name="Pope C.E."/>
            <person name="Hoffman L.R."/>
            <person name="Hajjar A."/>
            <person name="Peterson S.B."/>
            <person name="Borenstein E."/>
            <person name="Mougous J."/>
        </authorList>
    </citation>
    <scope>NUCLEOTIDE SEQUENCE</scope>
    <source>
        <strain evidence="7">3725 D1 iv</strain>
    </source>
</reference>
<dbReference type="EMBL" id="CP041395">
    <property type="protein sequence ID" value="QDM11180.1"/>
    <property type="molecule type" value="Genomic_DNA"/>
</dbReference>